<protein>
    <recommendedName>
        <fullName evidence="7">RDD domain-containing protein</fullName>
    </recommendedName>
</protein>
<dbReference type="Pfam" id="PF06271">
    <property type="entry name" value="RDD"/>
    <property type="match status" value="1"/>
</dbReference>
<feature type="domain" description="RDD" evidence="7">
    <location>
        <begin position="98"/>
        <end position="231"/>
    </location>
</feature>
<evidence type="ECO:0000256" key="5">
    <source>
        <dbReference type="SAM" id="MobiDB-lite"/>
    </source>
</evidence>
<organism evidence="8 9">
    <name type="scientific">Saccharothrix yanglingensis</name>
    <dbReference type="NCBI Taxonomy" id="659496"/>
    <lineage>
        <taxon>Bacteria</taxon>
        <taxon>Bacillati</taxon>
        <taxon>Actinomycetota</taxon>
        <taxon>Actinomycetes</taxon>
        <taxon>Pseudonocardiales</taxon>
        <taxon>Pseudonocardiaceae</taxon>
        <taxon>Saccharothrix</taxon>
    </lineage>
</organism>
<dbReference type="EMBL" id="NSDM01000006">
    <property type="protein sequence ID" value="MDQ2585405.1"/>
    <property type="molecule type" value="Genomic_DNA"/>
</dbReference>
<name>A0ABU0WZV1_9PSEU</name>
<gene>
    <name evidence="8" type="ORF">CKY47_15735</name>
</gene>
<evidence type="ECO:0000256" key="1">
    <source>
        <dbReference type="ARBA" id="ARBA00004141"/>
    </source>
</evidence>
<reference evidence="8 9" key="1">
    <citation type="submission" date="2017-06" db="EMBL/GenBank/DDBJ databases">
        <title>Cultured bacterium strain Saccharothrix yanglingensis Hhs.015.</title>
        <authorList>
            <person name="Xia Y."/>
        </authorList>
    </citation>
    <scope>NUCLEOTIDE SEQUENCE [LARGE SCALE GENOMIC DNA]</scope>
    <source>
        <strain evidence="8 9">Hhs.015</strain>
    </source>
</reference>
<comment type="caution">
    <text evidence="8">The sequence shown here is derived from an EMBL/GenBank/DDBJ whole genome shotgun (WGS) entry which is preliminary data.</text>
</comment>
<dbReference type="PANTHER" id="PTHR38480">
    <property type="entry name" value="SLR0254 PROTEIN"/>
    <property type="match status" value="1"/>
</dbReference>
<dbReference type="Proteomes" id="UP001225605">
    <property type="component" value="Unassembled WGS sequence"/>
</dbReference>
<evidence type="ECO:0000256" key="2">
    <source>
        <dbReference type="ARBA" id="ARBA00022692"/>
    </source>
</evidence>
<feature type="transmembrane region" description="Helical" evidence="6">
    <location>
        <begin position="144"/>
        <end position="164"/>
    </location>
</feature>
<accession>A0ABU0WZV1</accession>
<evidence type="ECO:0000313" key="8">
    <source>
        <dbReference type="EMBL" id="MDQ2585405.1"/>
    </source>
</evidence>
<keyword evidence="4 6" id="KW-0472">Membrane</keyword>
<keyword evidence="3 6" id="KW-1133">Transmembrane helix</keyword>
<evidence type="ECO:0000313" key="9">
    <source>
        <dbReference type="Proteomes" id="UP001225605"/>
    </source>
</evidence>
<feature type="transmembrane region" description="Helical" evidence="6">
    <location>
        <begin position="196"/>
        <end position="219"/>
    </location>
</feature>
<evidence type="ECO:0000256" key="6">
    <source>
        <dbReference type="SAM" id="Phobius"/>
    </source>
</evidence>
<proteinExistence type="predicted"/>
<evidence type="ECO:0000256" key="3">
    <source>
        <dbReference type="ARBA" id="ARBA00022989"/>
    </source>
</evidence>
<evidence type="ECO:0000259" key="7">
    <source>
        <dbReference type="Pfam" id="PF06271"/>
    </source>
</evidence>
<dbReference type="InterPro" id="IPR010432">
    <property type="entry name" value="RDD"/>
</dbReference>
<sequence length="241" mass="25855">MPEAAEPAAAERQPAQGLVGARRPGVHVARRLPDTVLVHPLAGRGDTRLGTHPGGVPARTRTTPRGAWSRPPSRRGTAARHTTGVTKPAVDVADTRSTVLRRYWQHVVEFALLTLAVLLAVVLGALAAVPLIKLGVPPEAFTVLPMSAAVAVAFLGTLWVEIWYPHRHGGSTPAMRWLGLRIVTLRGGTPSVRDYFVRWLLMAVDGMLLGLVGAVLIAVTPRHQRLGDVVARTVVVRRAVT</sequence>
<comment type="subcellular location">
    <subcellularLocation>
        <location evidence="1">Membrane</location>
        <topology evidence="1">Multi-pass membrane protein</topology>
    </subcellularLocation>
</comment>
<evidence type="ECO:0000256" key="4">
    <source>
        <dbReference type="ARBA" id="ARBA00023136"/>
    </source>
</evidence>
<dbReference type="PANTHER" id="PTHR38480:SF1">
    <property type="entry name" value="SLR0254 PROTEIN"/>
    <property type="match status" value="1"/>
</dbReference>
<feature type="region of interest" description="Disordered" evidence="5">
    <location>
        <begin position="41"/>
        <end position="84"/>
    </location>
</feature>
<keyword evidence="2 6" id="KW-0812">Transmembrane</keyword>
<feature type="transmembrane region" description="Helical" evidence="6">
    <location>
        <begin position="110"/>
        <end position="132"/>
    </location>
</feature>
<keyword evidence="9" id="KW-1185">Reference proteome</keyword>